<comment type="caution">
    <text evidence="4">The sequence shown here is derived from an EMBL/GenBank/DDBJ whole genome shotgun (WGS) entry which is preliminary data.</text>
</comment>
<feature type="domain" description="YdbS-like PH" evidence="3">
    <location>
        <begin position="47"/>
        <end position="122"/>
    </location>
</feature>
<evidence type="ECO:0000313" key="5">
    <source>
        <dbReference type="Proteomes" id="UP000641932"/>
    </source>
</evidence>
<dbReference type="Proteomes" id="UP000641932">
    <property type="component" value="Unassembled WGS sequence"/>
</dbReference>
<reference evidence="4" key="1">
    <citation type="journal article" date="2014" name="Int. J. Syst. Evol. Microbiol.">
        <title>Complete genome sequence of Corynebacterium casei LMG S-19264T (=DSM 44701T), isolated from a smear-ripened cheese.</title>
        <authorList>
            <consortium name="US DOE Joint Genome Institute (JGI-PGF)"/>
            <person name="Walter F."/>
            <person name="Albersmeier A."/>
            <person name="Kalinowski J."/>
            <person name="Ruckert C."/>
        </authorList>
    </citation>
    <scope>NUCLEOTIDE SEQUENCE</scope>
    <source>
        <strain evidence="4">CGMCC 4.7201</strain>
    </source>
</reference>
<feature type="region of interest" description="Disordered" evidence="1">
    <location>
        <begin position="372"/>
        <end position="442"/>
    </location>
</feature>
<evidence type="ECO:0000313" key="4">
    <source>
        <dbReference type="EMBL" id="GGO89516.1"/>
    </source>
</evidence>
<dbReference type="InterPro" id="IPR005182">
    <property type="entry name" value="YdbS-like_PH"/>
</dbReference>
<gene>
    <name evidence="4" type="ORF">GCM10012280_32850</name>
</gene>
<keyword evidence="2" id="KW-0472">Membrane</keyword>
<dbReference type="EMBL" id="BMMS01000013">
    <property type="protein sequence ID" value="GGO89516.1"/>
    <property type="molecule type" value="Genomic_DNA"/>
</dbReference>
<evidence type="ECO:0000256" key="2">
    <source>
        <dbReference type="SAM" id="Phobius"/>
    </source>
</evidence>
<feature type="domain" description="YdbS-like PH" evidence="3">
    <location>
        <begin position="316"/>
        <end position="382"/>
    </location>
</feature>
<organism evidence="4 5">
    <name type="scientific">Wenjunlia tyrosinilytica</name>
    <dbReference type="NCBI Taxonomy" id="1544741"/>
    <lineage>
        <taxon>Bacteria</taxon>
        <taxon>Bacillati</taxon>
        <taxon>Actinomycetota</taxon>
        <taxon>Actinomycetes</taxon>
        <taxon>Kitasatosporales</taxon>
        <taxon>Streptomycetaceae</taxon>
        <taxon>Wenjunlia</taxon>
    </lineage>
</organism>
<feature type="compositionally biased region" description="Basic and acidic residues" evidence="1">
    <location>
        <begin position="413"/>
        <end position="442"/>
    </location>
</feature>
<sequence>MLAGVAAAFLHDLHQAEEYRDALSTVWGLAALLALALAAFGYGFTSWWFTSYRIDETELRVATGVLFRRTKHFRIDRLQAVDINRPLVGRLLGVAKLQLDLAGGKDELAYLTERDARELRSELLARAAGVAPDSGEAPERELVKVPPKELMVSIGLKLTTWWAVIGSLALALIPALLSGNWLLVLFAVPALATAARVTFLKYMREFGWTVAESPDGLRIDYGLLDRSHETVPPGRVQSLCFQQPLLWRGRDWMRVHMAVAGSRNNVLLPVAPREVALGTAARILPGVDIAAVLTRPVPRRARWRAPLWWRGLACGADGDVFVVRHGVLGRTVSVMPHAKVQSVRRTQGPWQRGLGLASVHLDAAAGSTLTASHRDAEEADRIVSAQSERSRIGRRNALPERWMSTPVPAPAPDDSREGRPDPGTDGRPPDRPSEKDGLVPPN</sequence>
<dbReference type="PANTHER" id="PTHR34473">
    <property type="entry name" value="UPF0699 TRANSMEMBRANE PROTEIN YDBS"/>
    <property type="match status" value="1"/>
</dbReference>
<dbReference type="Pfam" id="PF03703">
    <property type="entry name" value="bPH_2"/>
    <property type="match status" value="2"/>
</dbReference>
<feature type="transmembrane region" description="Helical" evidence="2">
    <location>
        <begin position="179"/>
        <end position="199"/>
    </location>
</feature>
<protein>
    <submittedName>
        <fullName evidence="4">Membrane protein</fullName>
    </submittedName>
</protein>
<name>A0A917ZSP5_9ACTN</name>
<keyword evidence="5" id="KW-1185">Reference proteome</keyword>
<feature type="compositionally biased region" description="Basic and acidic residues" evidence="1">
    <location>
        <begin position="372"/>
        <end position="381"/>
    </location>
</feature>
<accession>A0A917ZSP5</accession>
<dbReference type="AlphaFoldDB" id="A0A917ZSP5"/>
<evidence type="ECO:0000259" key="3">
    <source>
        <dbReference type="Pfam" id="PF03703"/>
    </source>
</evidence>
<dbReference type="PANTHER" id="PTHR34473:SF2">
    <property type="entry name" value="UPF0699 TRANSMEMBRANE PROTEIN YDBT"/>
    <property type="match status" value="1"/>
</dbReference>
<proteinExistence type="predicted"/>
<feature type="transmembrane region" description="Helical" evidence="2">
    <location>
        <begin position="25"/>
        <end position="50"/>
    </location>
</feature>
<keyword evidence="2" id="KW-0812">Transmembrane</keyword>
<evidence type="ECO:0000256" key="1">
    <source>
        <dbReference type="SAM" id="MobiDB-lite"/>
    </source>
</evidence>
<dbReference type="InterPro" id="IPR014529">
    <property type="entry name" value="UCP026631"/>
</dbReference>
<dbReference type="PIRSF" id="PIRSF026631">
    <property type="entry name" value="UCP026631"/>
    <property type="match status" value="1"/>
</dbReference>
<keyword evidence="2" id="KW-1133">Transmembrane helix</keyword>
<feature type="transmembrane region" description="Helical" evidence="2">
    <location>
        <begin position="150"/>
        <end position="173"/>
    </location>
</feature>
<reference evidence="4" key="2">
    <citation type="submission" date="2020-09" db="EMBL/GenBank/DDBJ databases">
        <authorList>
            <person name="Sun Q."/>
            <person name="Zhou Y."/>
        </authorList>
    </citation>
    <scope>NUCLEOTIDE SEQUENCE</scope>
    <source>
        <strain evidence="4">CGMCC 4.7201</strain>
    </source>
</reference>